<evidence type="ECO:0000256" key="1">
    <source>
        <dbReference type="ARBA" id="ARBA00004418"/>
    </source>
</evidence>
<dbReference type="SUPFAM" id="SSF49503">
    <property type="entry name" value="Cupredoxins"/>
    <property type="match status" value="1"/>
</dbReference>
<evidence type="ECO:0000256" key="3">
    <source>
        <dbReference type="SAM" id="Phobius"/>
    </source>
</evidence>
<reference evidence="4 5" key="1">
    <citation type="submission" date="2020-06" db="EMBL/GenBank/DDBJ databases">
        <title>Schlegella sp. ID0723 isolated from air conditioner.</title>
        <authorList>
            <person name="Kim D.Y."/>
            <person name="Kim D.-U."/>
        </authorList>
    </citation>
    <scope>NUCLEOTIDE SEQUENCE [LARGE SCALE GENOMIC DNA]</scope>
    <source>
        <strain evidence="4 5">ID0723</strain>
    </source>
</reference>
<feature type="region of interest" description="Disordered" evidence="2">
    <location>
        <begin position="1"/>
        <end position="26"/>
    </location>
</feature>
<dbReference type="AlphaFoldDB" id="A0A7Y6NQ88"/>
<keyword evidence="5" id="KW-1185">Reference proteome</keyword>
<dbReference type="Gene3D" id="2.60.40.420">
    <property type="entry name" value="Cupredoxins - blue copper proteins"/>
    <property type="match status" value="1"/>
</dbReference>
<keyword evidence="3" id="KW-0812">Transmembrane</keyword>
<dbReference type="InterPro" id="IPR008972">
    <property type="entry name" value="Cupredoxin"/>
</dbReference>
<keyword evidence="3" id="KW-1133">Transmembrane helix</keyword>
<gene>
    <name evidence="4" type="ORF">HQN59_16490</name>
</gene>
<evidence type="ECO:0000313" key="4">
    <source>
        <dbReference type="EMBL" id="NUZ07363.1"/>
    </source>
</evidence>
<comment type="subcellular location">
    <subcellularLocation>
        <location evidence="1">Periplasm</location>
    </subcellularLocation>
</comment>
<keyword evidence="3" id="KW-0472">Membrane</keyword>
<feature type="transmembrane region" description="Helical" evidence="3">
    <location>
        <begin position="32"/>
        <end position="52"/>
    </location>
</feature>
<dbReference type="Proteomes" id="UP000529637">
    <property type="component" value="Unassembled WGS sequence"/>
</dbReference>
<organism evidence="4 5">
    <name type="scientific">Piscinibacter koreensis</name>
    <dbReference type="NCBI Taxonomy" id="2742824"/>
    <lineage>
        <taxon>Bacteria</taxon>
        <taxon>Pseudomonadati</taxon>
        <taxon>Pseudomonadota</taxon>
        <taxon>Betaproteobacteria</taxon>
        <taxon>Burkholderiales</taxon>
        <taxon>Sphaerotilaceae</taxon>
        <taxon>Piscinibacter</taxon>
    </lineage>
</organism>
<dbReference type="RefSeq" id="WP_176070206.1">
    <property type="nucleotide sequence ID" value="NZ_JABWMJ010000007.1"/>
</dbReference>
<evidence type="ECO:0000256" key="2">
    <source>
        <dbReference type="SAM" id="MobiDB-lite"/>
    </source>
</evidence>
<accession>A0A7Y6NQ88</accession>
<evidence type="ECO:0000313" key="5">
    <source>
        <dbReference type="Proteomes" id="UP000529637"/>
    </source>
</evidence>
<name>A0A7Y6NQ88_9BURK</name>
<sequence>MEHRQRGPRAAGTPATRIGTTRPTSRRSSLRVLASFVLVAVTGIAAAATQSFSVELAGGRVKGSDTLKVRQGEQVEVRFSSDRPIVLHLHGYNIEAKVVPPAPAVLAFKANVAGRFPVHEHREGPGNHRATLFIEVHP</sequence>
<comment type="caution">
    <text evidence="4">The sequence shown here is derived from an EMBL/GenBank/DDBJ whole genome shotgun (WGS) entry which is preliminary data.</text>
</comment>
<proteinExistence type="predicted"/>
<evidence type="ECO:0008006" key="6">
    <source>
        <dbReference type="Google" id="ProtNLM"/>
    </source>
</evidence>
<dbReference type="EMBL" id="JABWMJ010000007">
    <property type="protein sequence ID" value="NUZ07363.1"/>
    <property type="molecule type" value="Genomic_DNA"/>
</dbReference>
<dbReference type="GO" id="GO:0042597">
    <property type="term" value="C:periplasmic space"/>
    <property type="evidence" value="ECO:0007669"/>
    <property type="project" value="UniProtKB-SubCell"/>
</dbReference>
<protein>
    <recommendedName>
        <fullName evidence="6">Plastocyanin-like domain-containing protein</fullName>
    </recommendedName>
</protein>